<dbReference type="PANTHER" id="PTHR47966:SF51">
    <property type="entry name" value="BETA-SITE APP-CLEAVING ENZYME, ISOFORM A-RELATED"/>
    <property type="match status" value="1"/>
</dbReference>
<reference evidence="6 7" key="1">
    <citation type="submission" date="2022-07" db="EMBL/GenBank/DDBJ databases">
        <title>Genome-wide signatures of adaptation to extreme environments.</title>
        <authorList>
            <person name="Cho C.H."/>
            <person name="Yoon H.S."/>
        </authorList>
    </citation>
    <scope>NUCLEOTIDE SEQUENCE [LARGE SCALE GENOMIC DNA]</scope>
    <source>
        <strain evidence="6 7">108.79 E11</strain>
    </source>
</reference>
<comment type="caution">
    <text evidence="6">The sequence shown here is derived from an EMBL/GenBank/DDBJ whole genome shotgun (WGS) entry which is preliminary data.</text>
</comment>
<dbReference type="InterPro" id="IPR034164">
    <property type="entry name" value="Pepsin-like_dom"/>
</dbReference>
<name>A0AAV9ICM2_9RHOD</name>
<dbReference type="InterPro" id="IPR033121">
    <property type="entry name" value="PEPTIDASE_A1"/>
</dbReference>
<dbReference type="EMBL" id="JANCYU010000027">
    <property type="protein sequence ID" value="KAK4525028.1"/>
    <property type="molecule type" value="Genomic_DNA"/>
</dbReference>
<evidence type="ECO:0000313" key="7">
    <source>
        <dbReference type="Proteomes" id="UP001300502"/>
    </source>
</evidence>
<dbReference type="AlphaFoldDB" id="A0AAV9ICM2"/>
<dbReference type="PROSITE" id="PS51767">
    <property type="entry name" value="PEPTIDASE_A1"/>
    <property type="match status" value="1"/>
</dbReference>
<dbReference type="SUPFAM" id="SSF50630">
    <property type="entry name" value="Acid proteases"/>
    <property type="match status" value="1"/>
</dbReference>
<keyword evidence="4" id="KW-0732">Signal</keyword>
<evidence type="ECO:0000259" key="5">
    <source>
        <dbReference type="PROSITE" id="PS51767"/>
    </source>
</evidence>
<dbReference type="PRINTS" id="PR00792">
    <property type="entry name" value="PEPSIN"/>
</dbReference>
<feature type="disulfide bond" evidence="3">
    <location>
        <begin position="371"/>
        <end position="448"/>
    </location>
</feature>
<feature type="active site" evidence="2">
    <location>
        <position position="124"/>
    </location>
</feature>
<feature type="chain" id="PRO_5044012684" description="Peptidase A1 domain-containing protein" evidence="4">
    <location>
        <begin position="30"/>
        <end position="492"/>
    </location>
</feature>
<evidence type="ECO:0000256" key="3">
    <source>
        <dbReference type="PIRSR" id="PIRSR601461-2"/>
    </source>
</evidence>
<sequence>MTAENLAGFRPYVLFCSFLLLCLVELGSANSNGLKDGLLRLEVKRASGSFEALVAKDRHRWSFRSNPARWSPLKEYRKALERQEIQLHDNARYKSVSLGGNVVPDGGYYVDLEIGGQKAAAQIDTGSSNLIVPVSGCSSCSSEGMIDISHSSSGAIIPCNSSSCNSNTCDSELCITGSCSSSSKACCLQTHGVSGCFFAVIYGTGAAAGVYFTDTVQIAGLTTKATVGGILTNVSDYPVGPATGVLGMAFKAASCNPSCATPLFDDLVKTNNIDNIFSISLRNEGGTLILGGIDNSLYSGDIHYEPLRHGANSLLYDVQCKGVKVGTSDLISTSSGAVVDSGTTTLVFDSKYFKDLKKYFQSKLCDIPNVCSNSSASSETIFSGGGGACFFFSPSDIAKFPTITIELSSFQINLEPKDYMLHVPLSDIESGNSTIPEKSRTSSSDAYCFAILDFPGLESSEGYSMILGDTVLKNYYVVFNRENYSVGFGNLS</sequence>
<gene>
    <name evidence="6" type="ORF">GAYE_SCF07G2932</name>
</gene>
<dbReference type="InterPro" id="IPR001461">
    <property type="entry name" value="Aspartic_peptidase_A1"/>
</dbReference>
<protein>
    <recommendedName>
        <fullName evidence="5">Peptidase A1 domain-containing protein</fullName>
    </recommendedName>
</protein>
<feature type="signal peptide" evidence="4">
    <location>
        <begin position="1"/>
        <end position="29"/>
    </location>
</feature>
<dbReference type="GO" id="GO:0004190">
    <property type="term" value="F:aspartic-type endopeptidase activity"/>
    <property type="evidence" value="ECO:0007669"/>
    <property type="project" value="InterPro"/>
</dbReference>
<accession>A0AAV9ICM2</accession>
<evidence type="ECO:0000256" key="4">
    <source>
        <dbReference type="SAM" id="SignalP"/>
    </source>
</evidence>
<evidence type="ECO:0000256" key="1">
    <source>
        <dbReference type="ARBA" id="ARBA00007447"/>
    </source>
</evidence>
<dbReference type="GO" id="GO:0006508">
    <property type="term" value="P:proteolysis"/>
    <property type="evidence" value="ECO:0007669"/>
    <property type="project" value="InterPro"/>
</dbReference>
<dbReference type="Pfam" id="PF00026">
    <property type="entry name" value="Asp"/>
    <property type="match status" value="1"/>
</dbReference>
<dbReference type="PANTHER" id="PTHR47966">
    <property type="entry name" value="BETA-SITE APP-CLEAVING ENZYME, ISOFORM A-RELATED"/>
    <property type="match status" value="1"/>
</dbReference>
<feature type="domain" description="Peptidase A1" evidence="5">
    <location>
        <begin position="108"/>
        <end position="489"/>
    </location>
</feature>
<keyword evidence="7" id="KW-1185">Reference proteome</keyword>
<feature type="active site" evidence="2">
    <location>
        <position position="340"/>
    </location>
</feature>
<keyword evidence="3" id="KW-1015">Disulfide bond</keyword>
<evidence type="ECO:0000313" key="6">
    <source>
        <dbReference type="EMBL" id="KAK4525028.1"/>
    </source>
</evidence>
<dbReference type="CDD" id="cd05471">
    <property type="entry name" value="pepsin_like"/>
    <property type="match status" value="1"/>
</dbReference>
<dbReference type="Proteomes" id="UP001300502">
    <property type="component" value="Unassembled WGS sequence"/>
</dbReference>
<organism evidence="6 7">
    <name type="scientific">Galdieria yellowstonensis</name>
    <dbReference type="NCBI Taxonomy" id="3028027"/>
    <lineage>
        <taxon>Eukaryota</taxon>
        <taxon>Rhodophyta</taxon>
        <taxon>Bangiophyceae</taxon>
        <taxon>Galdieriales</taxon>
        <taxon>Galdieriaceae</taxon>
        <taxon>Galdieria</taxon>
    </lineage>
</organism>
<dbReference type="InterPro" id="IPR021109">
    <property type="entry name" value="Peptidase_aspartic_dom_sf"/>
</dbReference>
<dbReference type="Gene3D" id="2.40.70.10">
    <property type="entry name" value="Acid Proteases"/>
    <property type="match status" value="2"/>
</dbReference>
<evidence type="ECO:0000256" key="2">
    <source>
        <dbReference type="PIRSR" id="PIRSR601461-1"/>
    </source>
</evidence>
<proteinExistence type="inferred from homology"/>
<comment type="similarity">
    <text evidence="1">Belongs to the peptidase A1 family.</text>
</comment>